<dbReference type="PROSITE" id="PS51186">
    <property type="entry name" value="GNAT"/>
    <property type="match status" value="1"/>
</dbReference>
<dbReference type="EMBL" id="BSTG01000001">
    <property type="protein sequence ID" value="GLY55488.1"/>
    <property type="molecule type" value="Genomic_DNA"/>
</dbReference>
<dbReference type="SUPFAM" id="SSF55729">
    <property type="entry name" value="Acyl-CoA N-acyltransferases (Nat)"/>
    <property type="match status" value="1"/>
</dbReference>
<reference evidence="2" key="1">
    <citation type="submission" date="2023-03" db="EMBL/GenBank/DDBJ databases">
        <title>Cellulosimicrobium cellulans NBRC 103059.</title>
        <authorList>
            <person name="Ichikawa N."/>
            <person name="Sato H."/>
            <person name="Tonouchi N."/>
        </authorList>
    </citation>
    <scope>NUCLEOTIDE SEQUENCE</scope>
    <source>
        <strain evidence="2">NBRC 103059</strain>
    </source>
</reference>
<sequence length="167" mass="18047">MSVAEATVARMDVSLRELADRDLDRVYAWERDPAAVALAAFTRPDPADREAFDRHYARIRSDPTCTVLAVEHDGELVATIGSFTMDGEREVTYWVDPARWGQGIASAALAAFLAVERERPLVARVAAHNPGSARVLARAGFVEVGSETSYAAGVGADVVEQVYRLAG</sequence>
<proteinExistence type="predicted"/>
<dbReference type="AlphaFoldDB" id="A0AAV5P0P6"/>
<dbReference type="PANTHER" id="PTHR43328:SF1">
    <property type="entry name" value="N-ACETYLTRANSFERASE DOMAIN-CONTAINING PROTEIN"/>
    <property type="match status" value="1"/>
</dbReference>
<comment type="caution">
    <text evidence="2">The sequence shown here is derived from an EMBL/GenBank/DDBJ whole genome shotgun (WGS) entry which is preliminary data.</text>
</comment>
<dbReference type="PANTHER" id="PTHR43328">
    <property type="entry name" value="ACETYLTRANSFERASE-RELATED"/>
    <property type="match status" value="1"/>
</dbReference>
<accession>A0AAV5P0P6</accession>
<dbReference type="Proteomes" id="UP001165168">
    <property type="component" value="Unassembled WGS sequence"/>
</dbReference>
<dbReference type="InterPro" id="IPR016181">
    <property type="entry name" value="Acyl_CoA_acyltransferase"/>
</dbReference>
<organism evidence="2 3">
    <name type="scientific">Cellulosimicrobium cellulans</name>
    <name type="common">Arthrobacter luteus</name>
    <dbReference type="NCBI Taxonomy" id="1710"/>
    <lineage>
        <taxon>Bacteria</taxon>
        <taxon>Bacillati</taxon>
        <taxon>Actinomycetota</taxon>
        <taxon>Actinomycetes</taxon>
        <taxon>Micrococcales</taxon>
        <taxon>Promicromonosporaceae</taxon>
        <taxon>Cellulosimicrobium</taxon>
    </lineage>
</organism>
<dbReference type="GO" id="GO:0016747">
    <property type="term" value="F:acyltransferase activity, transferring groups other than amino-acyl groups"/>
    <property type="evidence" value="ECO:0007669"/>
    <property type="project" value="InterPro"/>
</dbReference>
<dbReference type="InterPro" id="IPR000182">
    <property type="entry name" value="GNAT_dom"/>
</dbReference>
<gene>
    <name evidence="2" type="ORF">Ccel01_00900</name>
</gene>
<name>A0AAV5P0P6_CELCE</name>
<evidence type="ECO:0000259" key="1">
    <source>
        <dbReference type="PROSITE" id="PS51186"/>
    </source>
</evidence>
<evidence type="ECO:0000313" key="3">
    <source>
        <dbReference type="Proteomes" id="UP001165168"/>
    </source>
</evidence>
<protein>
    <submittedName>
        <fullName evidence="2">N-acetyltransferase</fullName>
    </submittedName>
</protein>
<dbReference type="Pfam" id="PF13302">
    <property type="entry name" value="Acetyltransf_3"/>
    <property type="match status" value="1"/>
</dbReference>
<evidence type="ECO:0000313" key="2">
    <source>
        <dbReference type="EMBL" id="GLY55488.1"/>
    </source>
</evidence>
<dbReference type="Gene3D" id="3.40.630.30">
    <property type="match status" value="1"/>
</dbReference>
<feature type="domain" description="N-acetyltransferase" evidence="1">
    <location>
        <begin position="13"/>
        <end position="165"/>
    </location>
</feature>